<dbReference type="InterPro" id="IPR011009">
    <property type="entry name" value="Kinase-like_dom_sf"/>
</dbReference>
<keyword evidence="3" id="KW-1185">Reference proteome</keyword>
<dbReference type="InterPro" id="IPR051585">
    <property type="entry name" value="STE20_Ser/Thr_Kinases"/>
</dbReference>
<proteinExistence type="predicted"/>
<dbReference type="EMBL" id="NHOQ01001678">
    <property type="protein sequence ID" value="PWA23149.1"/>
    <property type="molecule type" value="Genomic_DNA"/>
</dbReference>
<dbReference type="PANTHER" id="PTHR46538:SF2">
    <property type="entry name" value="NON-SPECIFIC SERINE_THREONINE PROTEIN KINASE"/>
    <property type="match status" value="1"/>
</dbReference>
<evidence type="ECO:0000259" key="1">
    <source>
        <dbReference type="PROSITE" id="PS50011"/>
    </source>
</evidence>
<dbReference type="GO" id="GO:0004672">
    <property type="term" value="F:protein kinase activity"/>
    <property type="evidence" value="ECO:0007669"/>
    <property type="project" value="InterPro"/>
</dbReference>
<dbReference type="GO" id="GO:0005524">
    <property type="term" value="F:ATP binding"/>
    <property type="evidence" value="ECO:0007669"/>
    <property type="project" value="InterPro"/>
</dbReference>
<dbReference type="SUPFAM" id="SSF56112">
    <property type="entry name" value="Protein kinase-like (PK-like)"/>
    <property type="match status" value="1"/>
</dbReference>
<dbReference type="Gene3D" id="3.30.200.20">
    <property type="entry name" value="Phosphorylase Kinase, domain 1"/>
    <property type="match status" value="2"/>
</dbReference>
<gene>
    <name evidence="2" type="ORF">CCH79_00002454</name>
</gene>
<feature type="domain" description="Protein kinase" evidence="1">
    <location>
        <begin position="31"/>
        <end position="226"/>
    </location>
</feature>
<comment type="caution">
    <text evidence="2">The sequence shown here is derived from an EMBL/GenBank/DDBJ whole genome shotgun (WGS) entry which is preliminary data.</text>
</comment>
<accession>A0A315VIJ1</accession>
<reference evidence="2 3" key="1">
    <citation type="journal article" date="2018" name="G3 (Bethesda)">
        <title>A High-Quality Reference Genome for the Invasive Mosquitofish Gambusia affinis Using a Chicago Library.</title>
        <authorList>
            <person name="Hoffberg S.L."/>
            <person name="Troendle N.J."/>
            <person name="Glenn T.C."/>
            <person name="Mahmud O."/>
            <person name="Louha S."/>
            <person name="Chalopin D."/>
            <person name="Bennetzen J.L."/>
            <person name="Mauricio R."/>
        </authorList>
    </citation>
    <scope>NUCLEOTIDE SEQUENCE [LARGE SCALE GENOMIC DNA]</scope>
    <source>
        <strain evidence="2">NE01/NJP1002.9</strain>
        <tissue evidence="2">Muscle</tissue>
    </source>
</reference>
<dbReference type="InterPro" id="IPR000719">
    <property type="entry name" value="Prot_kinase_dom"/>
</dbReference>
<dbReference type="PANTHER" id="PTHR46538">
    <property type="entry name" value="PROTEIN KINASE DOMAIN-CONTAINING PROTEIN"/>
    <property type="match status" value="1"/>
</dbReference>
<protein>
    <recommendedName>
        <fullName evidence="1">Protein kinase domain-containing protein</fullName>
    </recommendedName>
</protein>
<evidence type="ECO:0000313" key="2">
    <source>
        <dbReference type="EMBL" id="PWA23149.1"/>
    </source>
</evidence>
<evidence type="ECO:0000313" key="3">
    <source>
        <dbReference type="Proteomes" id="UP000250572"/>
    </source>
</evidence>
<sequence length="226" mass="25557">MAFAKFSKIILKKKLKQYEHVSRDVNPNDIWEIVGELGDGAFGKVYKALGTNPHCKNYLSNGQSFGLENLFNLDLLACQFASVKQGTVPLCLHSPAEHNVIRGARLTSHIPLSYLYTRGRESASQPLRSNSPSACNKETGVLAAAKVIETKCEEELEDYMVEIDILAKCDHRYIVKLLDAFYYENKLWGILLDFNMDPPVLLSTSCENIERKEEEKKLFVLPQETI</sequence>
<dbReference type="PROSITE" id="PS50011">
    <property type="entry name" value="PROTEIN_KINASE_DOM"/>
    <property type="match status" value="1"/>
</dbReference>
<dbReference type="AlphaFoldDB" id="A0A315VIJ1"/>
<name>A0A315VIJ1_GAMAF</name>
<dbReference type="Proteomes" id="UP000250572">
    <property type="component" value="Unassembled WGS sequence"/>
</dbReference>
<organism evidence="2 3">
    <name type="scientific">Gambusia affinis</name>
    <name type="common">Western mosquitofish</name>
    <name type="synonym">Heterandria affinis</name>
    <dbReference type="NCBI Taxonomy" id="33528"/>
    <lineage>
        <taxon>Eukaryota</taxon>
        <taxon>Metazoa</taxon>
        <taxon>Chordata</taxon>
        <taxon>Craniata</taxon>
        <taxon>Vertebrata</taxon>
        <taxon>Euteleostomi</taxon>
        <taxon>Actinopterygii</taxon>
        <taxon>Neopterygii</taxon>
        <taxon>Teleostei</taxon>
        <taxon>Neoteleostei</taxon>
        <taxon>Acanthomorphata</taxon>
        <taxon>Ovalentaria</taxon>
        <taxon>Atherinomorphae</taxon>
        <taxon>Cyprinodontiformes</taxon>
        <taxon>Poeciliidae</taxon>
        <taxon>Poeciliinae</taxon>
        <taxon>Gambusia</taxon>
    </lineage>
</organism>